<accession>A0A2N9YHM7</accession>
<dbReference type="Gene3D" id="3.10.450.50">
    <property type="match status" value="1"/>
</dbReference>
<dbReference type="Proteomes" id="UP000234271">
    <property type="component" value="Chromosome"/>
</dbReference>
<dbReference type="KEGG" id="blep:AL038_09235"/>
<gene>
    <name evidence="4" type="ORF">BLE401_15075</name>
</gene>
<keyword evidence="5" id="KW-1185">Reference proteome</keyword>
<dbReference type="RefSeq" id="WP_062152148.1">
    <property type="nucleotide sequence ID" value="NZ_CP012373.2"/>
</dbReference>
<dbReference type="OrthoDB" id="21421at2"/>
<proteinExistence type="inferred from homology"/>
<dbReference type="PANTHER" id="PTHR33747:SF1">
    <property type="entry name" value="ADENYLATE CYCLASE-ASSOCIATED CAP C-TERMINAL DOMAIN-CONTAINING PROTEIN"/>
    <property type="match status" value="1"/>
</dbReference>
<protein>
    <recommendedName>
        <fullName evidence="2">UPF0225 protein BLE401_15075</fullName>
    </recommendedName>
</protein>
<name>A0A2N9YHM7_9GAMM</name>
<feature type="domain" description="YchJ-like middle NTF2-like" evidence="3">
    <location>
        <begin position="34"/>
        <end position="129"/>
    </location>
</feature>
<evidence type="ECO:0000256" key="1">
    <source>
        <dbReference type="ARBA" id="ARBA00010839"/>
    </source>
</evidence>
<dbReference type="STRING" id="288004.AL038_09235"/>
<comment type="similarity">
    <text evidence="1 2">Belongs to the UPF0225 family.</text>
</comment>
<dbReference type="PANTHER" id="PTHR33747">
    <property type="entry name" value="UPF0225 PROTEIN SCO1677"/>
    <property type="match status" value="1"/>
</dbReference>
<organism evidence="4 5">
    <name type="scientific">Beggiatoa leptomitoformis</name>
    <dbReference type="NCBI Taxonomy" id="288004"/>
    <lineage>
        <taxon>Bacteria</taxon>
        <taxon>Pseudomonadati</taxon>
        <taxon>Pseudomonadota</taxon>
        <taxon>Gammaproteobacteria</taxon>
        <taxon>Thiotrichales</taxon>
        <taxon>Thiotrichaceae</taxon>
        <taxon>Beggiatoa</taxon>
    </lineage>
</organism>
<dbReference type="AlphaFoldDB" id="A0A2N9YHM7"/>
<dbReference type="InterPro" id="IPR032710">
    <property type="entry name" value="NTF2-like_dom_sf"/>
</dbReference>
<dbReference type="Pfam" id="PF17775">
    <property type="entry name" value="YchJ_M-like"/>
    <property type="match status" value="1"/>
</dbReference>
<dbReference type="SUPFAM" id="SSF54427">
    <property type="entry name" value="NTF2-like"/>
    <property type="match status" value="1"/>
</dbReference>
<dbReference type="Pfam" id="PF02810">
    <property type="entry name" value="SEC-C"/>
    <property type="match status" value="1"/>
</dbReference>
<dbReference type="HAMAP" id="MF_00612">
    <property type="entry name" value="UPF0225"/>
    <property type="match status" value="1"/>
</dbReference>
<reference evidence="5" key="1">
    <citation type="submission" date="2016-12" db="EMBL/GenBank/DDBJ databases">
        <title>Complete Genome Sequence of Beggiatoa leptomitiformis D-401.</title>
        <authorList>
            <person name="Fomenkov A."/>
            <person name="Vincze T."/>
            <person name="Grabovich M."/>
            <person name="Anton B.P."/>
            <person name="Dubinina G."/>
            <person name="Orlova M."/>
            <person name="Belousova E."/>
            <person name="Roberts R.J."/>
        </authorList>
    </citation>
    <scope>NUCLEOTIDE SEQUENCE [LARGE SCALE GENOMIC DNA]</scope>
    <source>
        <strain evidence="5">D-401</strain>
    </source>
</reference>
<evidence type="ECO:0000256" key="2">
    <source>
        <dbReference type="HAMAP-Rule" id="MF_00612"/>
    </source>
</evidence>
<sequence length="130" mass="14917">MAKKTIITTCPCGSGQVLQRCCEPYLQRQDYPLTAEALMRSRYTAYVLGNVDYLQTTWHPNTRPATLILDDSCRWVALEVVKTQAGKATDIQGTVHFRAYYKLATGRGGRLEEISQFERIDQQWFYLMGE</sequence>
<evidence type="ECO:0000313" key="5">
    <source>
        <dbReference type="Proteomes" id="UP000234271"/>
    </source>
</evidence>
<dbReference type="InterPro" id="IPR004027">
    <property type="entry name" value="SEC_C_motif"/>
</dbReference>
<evidence type="ECO:0000313" key="4">
    <source>
        <dbReference type="EMBL" id="AUI69885.1"/>
    </source>
</evidence>
<dbReference type="InterPro" id="IPR023006">
    <property type="entry name" value="YchJ-like"/>
</dbReference>
<evidence type="ECO:0000259" key="3">
    <source>
        <dbReference type="Pfam" id="PF17775"/>
    </source>
</evidence>
<dbReference type="InterPro" id="IPR048469">
    <property type="entry name" value="YchJ-like_M"/>
</dbReference>
<dbReference type="EMBL" id="CP018889">
    <property type="protein sequence ID" value="AUI69885.1"/>
    <property type="molecule type" value="Genomic_DNA"/>
</dbReference>